<evidence type="ECO:0000313" key="1">
    <source>
        <dbReference type="EMBL" id="MFC5651366.1"/>
    </source>
</evidence>
<dbReference type="Proteomes" id="UP001596047">
    <property type="component" value="Unassembled WGS sequence"/>
</dbReference>
<name>A0ABW0VZR1_9BACL</name>
<comment type="caution">
    <text evidence="1">The sequence shown here is derived from an EMBL/GenBank/DDBJ whole genome shotgun (WGS) entry which is preliminary data.</text>
</comment>
<gene>
    <name evidence="1" type="ORF">ACFPYJ_20075</name>
</gene>
<proteinExistence type="predicted"/>
<evidence type="ECO:0000313" key="2">
    <source>
        <dbReference type="Proteomes" id="UP001596047"/>
    </source>
</evidence>
<accession>A0ABW0VZR1</accession>
<sequence length="62" mass="7055">MKARPRLLCAVRRRGENQASIRAVGGRVKRLRRGAKQACQAAEKRPQAAYFLLHHGLLYDLQ</sequence>
<dbReference type="EMBL" id="JBHSOW010000072">
    <property type="protein sequence ID" value="MFC5651366.1"/>
    <property type="molecule type" value="Genomic_DNA"/>
</dbReference>
<organism evidence="1 2">
    <name type="scientific">Paenibacillus solisilvae</name>
    <dbReference type="NCBI Taxonomy" id="2486751"/>
    <lineage>
        <taxon>Bacteria</taxon>
        <taxon>Bacillati</taxon>
        <taxon>Bacillota</taxon>
        <taxon>Bacilli</taxon>
        <taxon>Bacillales</taxon>
        <taxon>Paenibacillaceae</taxon>
        <taxon>Paenibacillus</taxon>
    </lineage>
</organism>
<reference evidence="2" key="1">
    <citation type="journal article" date="2019" name="Int. J. Syst. Evol. Microbiol.">
        <title>The Global Catalogue of Microorganisms (GCM) 10K type strain sequencing project: providing services to taxonomists for standard genome sequencing and annotation.</title>
        <authorList>
            <consortium name="The Broad Institute Genomics Platform"/>
            <consortium name="The Broad Institute Genome Sequencing Center for Infectious Disease"/>
            <person name="Wu L."/>
            <person name="Ma J."/>
        </authorList>
    </citation>
    <scope>NUCLEOTIDE SEQUENCE [LARGE SCALE GENOMIC DNA]</scope>
    <source>
        <strain evidence="2">CGMCC 1.3240</strain>
    </source>
</reference>
<keyword evidence="2" id="KW-1185">Reference proteome</keyword>
<protein>
    <submittedName>
        <fullName evidence="1">Uncharacterized protein</fullName>
    </submittedName>
</protein>
<dbReference type="RefSeq" id="WP_379189979.1">
    <property type="nucleotide sequence ID" value="NZ_JBHSOW010000072.1"/>
</dbReference>